<dbReference type="InterPro" id="IPR026272">
    <property type="entry name" value="SdpI"/>
</dbReference>
<feature type="transmembrane region" description="Helical" evidence="1">
    <location>
        <begin position="118"/>
        <end position="135"/>
    </location>
</feature>
<dbReference type="InterPro" id="IPR012867">
    <property type="entry name" value="DUF1648"/>
</dbReference>
<reference evidence="3 4" key="1">
    <citation type="submission" date="2018-11" db="EMBL/GenBank/DDBJ databases">
        <title>Genomes From Bacteria Associated with the Canine Oral Cavity: a Test Case for Automated Genome-Based Taxonomic Assignment.</title>
        <authorList>
            <person name="Coil D.A."/>
            <person name="Jospin G."/>
            <person name="Darling A.E."/>
            <person name="Wallis C."/>
            <person name="Davis I.J."/>
            <person name="Harris S."/>
            <person name="Eisen J.A."/>
            <person name="Holcombe L.J."/>
            <person name="O'Flynn C."/>
        </authorList>
    </citation>
    <scope>NUCLEOTIDE SEQUENCE [LARGE SCALE GENOMIC DNA]</scope>
    <source>
        <strain evidence="3 4">OH4621_COT-116</strain>
    </source>
</reference>
<dbReference type="EMBL" id="RQZA01000001">
    <property type="protein sequence ID" value="RRD32754.1"/>
    <property type="molecule type" value="Genomic_DNA"/>
</dbReference>
<sequence>MKKINVKLLVFTSVLTLVPMLIGAILFKELPATLPSHFGLDGQADGFSNKGEVVFLFPLLMLLIHIFTIVVTTLDPKARNVHTKMKQLVYWIIPIINGLVQLSIYGVAFGFISNTTRIGLGIMGSVFLIVGNYLPKTKQNYTIGLRLPWTLDNEENWNKTHRLAGKLWVIGGIVIIFNSFFAGPIVYISLGVLFIMTLAPVVYSYWISRLE</sequence>
<evidence type="ECO:0000313" key="3">
    <source>
        <dbReference type="EMBL" id="RRD32754.1"/>
    </source>
</evidence>
<feature type="transmembrane region" description="Helical" evidence="1">
    <location>
        <begin position="163"/>
        <end position="181"/>
    </location>
</feature>
<gene>
    <name evidence="3" type="ORF">EII38_02425</name>
</gene>
<feature type="transmembrane region" description="Helical" evidence="1">
    <location>
        <begin position="88"/>
        <end position="112"/>
    </location>
</feature>
<dbReference type="InterPro" id="IPR025962">
    <property type="entry name" value="SdpI/YhfL"/>
</dbReference>
<feature type="transmembrane region" description="Helical" evidence="1">
    <location>
        <begin position="187"/>
        <end position="206"/>
    </location>
</feature>
<feature type="transmembrane region" description="Helical" evidence="1">
    <location>
        <begin position="55"/>
        <end position="76"/>
    </location>
</feature>
<feature type="domain" description="DUF1648" evidence="2">
    <location>
        <begin position="15"/>
        <end position="62"/>
    </location>
</feature>
<name>A0A3P1VEZ3_9STRE</name>
<dbReference type="AlphaFoldDB" id="A0A3P1VEZ3"/>
<accession>A0A3P1VEZ3</accession>
<keyword evidence="1" id="KW-0812">Transmembrane</keyword>
<dbReference type="PANTHER" id="PTHR37810:SF5">
    <property type="entry name" value="IMMUNITY PROTEIN SDPI"/>
    <property type="match status" value="1"/>
</dbReference>
<proteinExistence type="predicted"/>
<dbReference type="Pfam" id="PF13630">
    <property type="entry name" value="SdpI"/>
    <property type="match status" value="1"/>
</dbReference>
<dbReference type="PIRSF" id="PIRSF038959">
    <property type="entry name" value="SdpI"/>
    <property type="match status" value="1"/>
</dbReference>
<dbReference type="Pfam" id="PF07853">
    <property type="entry name" value="DUF1648"/>
    <property type="match status" value="1"/>
</dbReference>
<keyword evidence="4" id="KW-1185">Reference proteome</keyword>
<keyword evidence="1" id="KW-1133">Transmembrane helix</keyword>
<protein>
    <submittedName>
        <fullName evidence="3">DUF1648 domain-containing protein</fullName>
    </submittedName>
</protein>
<dbReference type="STRING" id="1123309.GCA_000377005_01692"/>
<comment type="caution">
    <text evidence="3">The sequence shown here is derived from an EMBL/GenBank/DDBJ whole genome shotgun (WGS) entry which is preliminary data.</text>
</comment>
<organism evidence="3 4">
    <name type="scientific">Streptococcus minor</name>
    <dbReference type="NCBI Taxonomy" id="229549"/>
    <lineage>
        <taxon>Bacteria</taxon>
        <taxon>Bacillati</taxon>
        <taxon>Bacillota</taxon>
        <taxon>Bacilli</taxon>
        <taxon>Lactobacillales</taxon>
        <taxon>Streptococcaceae</taxon>
        <taxon>Streptococcus</taxon>
    </lineage>
</organism>
<evidence type="ECO:0000256" key="1">
    <source>
        <dbReference type="SAM" id="Phobius"/>
    </source>
</evidence>
<dbReference type="Proteomes" id="UP000281771">
    <property type="component" value="Unassembled WGS sequence"/>
</dbReference>
<dbReference type="PANTHER" id="PTHR37810">
    <property type="entry name" value="IMMUNITY PROTEIN SDPI"/>
    <property type="match status" value="1"/>
</dbReference>
<keyword evidence="1" id="KW-0472">Membrane</keyword>
<evidence type="ECO:0000313" key="4">
    <source>
        <dbReference type="Proteomes" id="UP000281771"/>
    </source>
</evidence>
<evidence type="ECO:0000259" key="2">
    <source>
        <dbReference type="Pfam" id="PF07853"/>
    </source>
</evidence>
<dbReference type="GO" id="GO:0009636">
    <property type="term" value="P:response to toxic substance"/>
    <property type="evidence" value="ECO:0007669"/>
    <property type="project" value="TreeGrafter"/>
</dbReference>